<dbReference type="EMBL" id="VCQT01000012">
    <property type="protein sequence ID" value="TMW14582.1"/>
    <property type="molecule type" value="Genomic_DNA"/>
</dbReference>
<dbReference type="Pfam" id="PF00440">
    <property type="entry name" value="TetR_N"/>
    <property type="match status" value="1"/>
</dbReference>
<evidence type="ECO:0000259" key="4">
    <source>
        <dbReference type="PROSITE" id="PS50977"/>
    </source>
</evidence>
<keyword evidence="1 2" id="KW-0238">DNA-binding</keyword>
<keyword evidence="6" id="KW-1185">Reference proteome</keyword>
<name>A0ABY2XQN6_9GAMM</name>
<dbReference type="PROSITE" id="PS50977">
    <property type="entry name" value="HTH_TETR_2"/>
    <property type="match status" value="1"/>
</dbReference>
<evidence type="ECO:0000313" key="5">
    <source>
        <dbReference type="EMBL" id="TMW14582.1"/>
    </source>
</evidence>
<feature type="region of interest" description="Disordered" evidence="3">
    <location>
        <begin position="1"/>
        <end position="43"/>
    </location>
</feature>
<dbReference type="PANTHER" id="PTHR43479:SF11">
    <property type="entry name" value="ACREF_ENVCD OPERON REPRESSOR-RELATED"/>
    <property type="match status" value="1"/>
</dbReference>
<dbReference type="InterPro" id="IPR036271">
    <property type="entry name" value="Tet_transcr_reg_TetR-rel_C_sf"/>
</dbReference>
<dbReference type="InterPro" id="IPR049513">
    <property type="entry name" value="TetR_C_40"/>
</dbReference>
<dbReference type="Pfam" id="PF21306">
    <property type="entry name" value="TetR_C_40"/>
    <property type="match status" value="1"/>
</dbReference>
<proteinExistence type="predicted"/>
<evidence type="ECO:0000256" key="3">
    <source>
        <dbReference type="SAM" id="MobiDB-lite"/>
    </source>
</evidence>
<dbReference type="InterPro" id="IPR001647">
    <property type="entry name" value="HTH_TetR"/>
</dbReference>
<evidence type="ECO:0000256" key="2">
    <source>
        <dbReference type="PROSITE-ProRule" id="PRU00335"/>
    </source>
</evidence>
<dbReference type="SUPFAM" id="SSF46689">
    <property type="entry name" value="Homeodomain-like"/>
    <property type="match status" value="1"/>
</dbReference>
<dbReference type="SUPFAM" id="SSF48498">
    <property type="entry name" value="Tetracyclin repressor-like, C-terminal domain"/>
    <property type="match status" value="1"/>
</dbReference>
<evidence type="ECO:0000256" key="1">
    <source>
        <dbReference type="ARBA" id="ARBA00023125"/>
    </source>
</evidence>
<dbReference type="InterPro" id="IPR050624">
    <property type="entry name" value="HTH-type_Tx_Regulator"/>
</dbReference>
<dbReference type="Gene3D" id="1.10.357.10">
    <property type="entry name" value="Tetracycline Repressor, domain 2"/>
    <property type="match status" value="1"/>
</dbReference>
<accession>A0ABY2XQN6</accession>
<dbReference type="PANTHER" id="PTHR43479">
    <property type="entry name" value="ACREF/ENVCD OPERON REPRESSOR-RELATED"/>
    <property type="match status" value="1"/>
</dbReference>
<reference evidence="5 6" key="1">
    <citation type="submission" date="2019-05" db="EMBL/GenBank/DDBJ databases">
        <title>Genome of Alcanivorax gelatiniphagus, an oil degrading marine bacteria.</title>
        <authorList>
            <person name="Kwon K.K."/>
        </authorList>
    </citation>
    <scope>NUCLEOTIDE SEQUENCE [LARGE SCALE GENOMIC DNA]</scope>
    <source>
        <strain evidence="5 6">MEBiC 08158</strain>
    </source>
</reference>
<dbReference type="Proteomes" id="UP000739180">
    <property type="component" value="Unassembled WGS sequence"/>
</dbReference>
<gene>
    <name evidence="5" type="ORF">FGS76_01970</name>
</gene>
<feature type="DNA-binding region" description="H-T-H motif" evidence="2">
    <location>
        <begin position="66"/>
        <end position="85"/>
    </location>
</feature>
<sequence length="237" mass="25815">MRFSQYHGPTQAHGWNGHMAKNTTPGTRKTPANTLTRGHKKKARTRQQLLDAALRIYARAGVGDLALNTLADEAGVSNGTVYNYFRSREQVLEAVGLELAVQLSEQILTVSEAVDSGAERLSIAVRTFMNKARTDPDWTRALITVVRYAEGMRSALATYLRADLQAGRRQGDFHYAHEEMAMSMVISATLGAMNLLVEDGEVEHADRIAAEMVLQALGVPAEEAKRIAGLPLPGEAG</sequence>
<protein>
    <submittedName>
        <fullName evidence="5">TetR/AcrR family transcriptional regulator</fullName>
    </submittedName>
</protein>
<dbReference type="InterPro" id="IPR009057">
    <property type="entry name" value="Homeodomain-like_sf"/>
</dbReference>
<evidence type="ECO:0000313" key="6">
    <source>
        <dbReference type="Proteomes" id="UP000739180"/>
    </source>
</evidence>
<feature type="domain" description="HTH tetR-type" evidence="4">
    <location>
        <begin position="43"/>
        <end position="103"/>
    </location>
</feature>
<feature type="compositionally biased region" description="Polar residues" evidence="3">
    <location>
        <begin position="21"/>
        <end position="36"/>
    </location>
</feature>
<organism evidence="5 6">
    <name type="scientific">Alloalcanivorax gelatiniphagus</name>
    <dbReference type="NCBI Taxonomy" id="1194167"/>
    <lineage>
        <taxon>Bacteria</taxon>
        <taxon>Pseudomonadati</taxon>
        <taxon>Pseudomonadota</taxon>
        <taxon>Gammaproteobacteria</taxon>
        <taxon>Oceanospirillales</taxon>
        <taxon>Alcanivoracaceae</taxon>
        <taxon>Alloalcanivorax</taxon>
    </lineage>
</organism>
<dbReference type="PRINTS" id="PR00455">
    <property type="entry name" value="HTHTETR"/>
</dbReference>
<comment type="caution">
    <text evidence="5">The sequence shown here is derived from an EMBL/GenBank/DDBJ whole genome shotgun (WGS) entry which is preliminary data.</text>
</comment>